<comment type="caution">
    <text evidence="2">The sequence shown here is derived from an EMBL/GenBank/DDBJ whole genome shotgun (WGS) entry which is preliminary data.</text>
</comment>
<keyword evidence="3" id="KW-1185">Reference proteome</keyword>
<accession>A0A919G5C5</accession>
<dbReference type="Proteomes" id="UP000627369">
    <property type="component" value="Unassembled WGS sequence"/>
</dbReference>
<dbReference type="Gene3D" id="3.30.530.20">
    <property type="match status" value="1"/>
</dbReference>
<keyword evidence="1" id="KW-0472">Membrane</keyword>
<keyword evidence="1" id="KW-1133">Transmembrane helix</keyword>
<dbReference type="SUPFAM" id="SSF55961">
    <property type="entry name" value="Bet v1-like"/>
    <property type="match status" value="1"/>
</dbReference>
<evidence type="ECO:0000313" key="3">
    <source>
        <dbReference type="Proteomes" id="UP000627369"/>
    </source>
</evidence>
<keyword evidence="1" id="KW-0812">Transmembrane</keyword>
<protein>
    <submittedName>
        <fullName evidence="2">Uncharacterized protein</fullName>
    </submittedName>
</protein>
<evidence type="ECO:0000313" key="2">
    <source>
        <dbReference type="EMBL" id="GHH77959.1"/>
    </source>
</evidence>
<dbReference type="EMBL" id="BNAS01000006">
    <property type="protein sequence ID" value="GHH77959.1"/>
    <property type="molecule type" value="Genomic_DNA"/>
</dbReference>
<name>A0A919G5C5_9MICO</name>
<gene>
    <name evidence="2" type="ORF">GCM10017772_40260</name>
</gene>
<sequence>MSLLAGYLALQWLGRSYGSTATERRAMMPGDEFVQHPQVGATHAASIPTAPDNIWPWLVQVGWHRGGWYTPRWVDLLLFPDNWPSAQHILDSYQTLKIGDFVPDGAPETECGFLVREVEPGRRLLLESTTHLPLSWRQRRLAHLHWTWSFRLTPVDDGRATRLVFRWRARTRPWWLTAGAHLVIIPADFVMSRGMLRGLRRRATSIAR</sequence>
<reference evidence="2" key="2">
    <citation type="submission" date="2020-09" db="EMBL/GenBank/DDBJ databases">
        <authorList>
            <person name="Sun Q."/>
            <person name="Zhou Y."/>
        </authorList>
    </citation>
    <scope>NUCLEOTIDE SEQUENCE</scope>
    <source>
        <strain evidence="2">CGMCC 4.7398</strain>
    </source>
</reference>
<reference evidence="2" key="1">
    <citation type="journal article" date="2014" name="Int. J. Syst. Evol. Microbiol.">
        <title>Complete genome sequence of Corynebacterium casei LMG S-19264T (=DSM 44701T), isolated from a smear-ripened cheese.</title>
        <authorList>
            <consortium name="US DOE Joint Genome Institute (JGI-PGF)"/>
            <person name="Walter F."/>
            <person name="Albersmeier A."/>
            <person name="Kalinowski J."/>
            <person name="Ruckert C."/>
        </authorList>
    </citation>
    <scope>NUCLEOTIDE SEQUENCE</scope>
    <source>
        <strain evidence="2">CGMCC 4.7398</strain>
    </source>
</reference>
<dbReference type="AlphaFoldDB" id="A0A919G5C5"/>
<dbReference type="InterPro" id="IPR023393">
    <property type="entry name" value="START-like_dom_sf"/>
</dbReference>
<organism evidence="2 3">
    <name type="scientific">Promicromonospora soli</name>
    <dbReference type="NCBI Taxonomy" id="2035533"/>
    <lineage>
        <taxon>Bacteria</taxon>
        <taxon>Bacillati</taxon>
        <taxon>Actinomycetota</taxon>
        <taxon>Actinomycetes</taxon>
        <taxon>Micrococcales</taxon>
        <taxon>Promicromonosporaceae</taxon>
        <taxon>Promicromonospora</taxon>
    </lineage>
</organism>
<proteinExistence type="predicted"/>
<feature type="transmembrane region" description="Helical" evidence="1">
    <location>
        <begin position="174"/>
        <end position="192"/>
    </location>
</feature>
<evidence type="ECO:0000256" key="1">
    <source>
        <dbReference type="SAM" id="Phobius"/>
    </source>
</evidence>